<dbReference type="InterPro" id="IPR000730">
    <property type="entry name" value="Pr_cel_nuc_antig"/>
</dbReference>
<evidence type="ECO:0000256" key="2">
    <source>
        <dbReference type="ARBA" id="ARBA00010462"/>
    </source>
</evidence>
<dbReference type="PANTHER" id="PTHR11352:SF0">
    <property type="entry name" value="PROLIFERATING CELL NUCLEAR ANTIGEN"/>
    <property type="match status" value="1"/>
</dbReference>
<dbReference type="GO" id="GO:0030337">
    <property type="term" value="F:DNA polymerase processivity factor activity"/>
    <property type="evidence" value="ECO:0007669"/>
    <property type="project" value="InterPro"/>
</dbReference>
<dbReference type="PRINTS" id="PR00339">
    <property type="entry name" value="PCNACYCLIN"/>
</dbReference>
<evidence type="ECO:0000256" key="5">
    <source>
        <dbReference type="ARBA" id="ARBA00023242"/>
    </source>
</evidence>
<protein>
    <recommendedName>
        <fullName evidence="6">DNA sliding clamp PCNA</fullName>
    </recommendedName>
</protein>
<dbReference type="AlphaFoldDB" id="A0A8J6AVU4"/>
<feature type="region of interest" description="Disordered" evidence="8">
    <location>
        <begin position="258"/>
        <end position="290"/>
    </location>
</feature>
<accession>A0A8J6AVU4</accession>
<dbReference type="Proteomes" id="UP000717585">
    <property type="component" value="Unassembled WGS sequence"/>
</dbReference>
<dbReference type="GO" id="GO:0019985">
    <property type="term" value="P:translesion synthesis"/>
    <property type="evidence" value="ECO:0007669"/>
    <property type="project" value="TreeGrafter"/>
</dbReference>
<evidence type="ECO:0000256" key="6">
    <source>
        <dbReference type="RuleBase" id="RU000641"/>
    </source>
</evidence>
<proteinExistence type="inferred from homology"/>
<dbReference type="NCBIfam" id="TIGR00590">
    <property type="entry name" value="pcna"/>
    <property type="match status" value="1"/>
</dbReference>
<organism evidence="11 12">
    <name type="scientific">Carpediemonas membranifera</name>
    <dbReference type="NCBI Taxonomy" id="201153"/>
    <lineage>
        <taxon>Eukaryota</taxon>
        <taxon>Metamonada</taxon>
        <taxon>Carpediemonas-like organisms</taxon>
        <taxon>Carpediemonas</taxon>
    </lineage>
</organism>
<keyword evidence="4 7" id="KW-0238">DNA-binding</keyword>
<feature type="compositionally biased region" description="Acidic residues" evidence="8">
    <location>
        <begin position="259"/>
        <end position="290"/>
    </location>
</feature>
<dbReference type="SUPFAM" id="SSF55979">
    <property type="entry name" value="DNA clamp"/>
    <property type="match status" value="2"/>
</dbReference>
<dbReference type="GO" id="GO:0006272">
    <property type="term" value="P:leading strand elongation"/>
    <property type="evidence" value="ECO:0007669"/>
    <property type="project" value="TreeGrafter"/>
</dbReference>
<dbReference type="GO" id="GO:0006298">
    <property type="term" value="P:mismatch repair"/>
    <property type="evidence" value="ECO:0007669"/>
    <property type="project" value="TreeGrafter"/>
</dbReference>
<evidence type="ECO:0000256" key="7">
    <source>
        <dbReference type="RuleBase" id="RU003671"/>
    </source>
</evidence>
<evidence type="ECO:0000256" key="1">
    <source>
        <dbReference type="ARBA" id="ARBA00004123"/>
    </source>
</evidence>
<dbReference type="CDD" id="cd00577">
    <property type="entry name" value="PCNA"/>
    <property type="match status" value="1"/>
</dbReference>
<evidence type="ECO:0000256" key="4">
    <source>
        <dbReference type="ARBA" id="ARBA00023125"/>
    </source>
</evidence>
<dbReference type="EMBL" id="JAHDYR010000007">
    <property type="protein sequence ID" value="KAG9396061.1"/>
    <property type="molecule type" value="Genomic_DNA"/>
</dbReference>
<gene>
    <name evidence="11" type="ORF">J8273_2413</name>
</gene>
<sequence length="290" mass="32163">MFEALLEEAGVLKRILDAVKELVNQANVSFSPTGITIHSMDSSCVALLHLVLCDDGFQHFRCDASTVVGINFVTMSKILKGARNDDSVTIRKKDEDDFLTLILESKDGKDVVSFEMKEMDIDAESLGVPETEYEVTVSMDSASFQNKMRYLAQFGDAVTIEAEPSCVKFSVNGEQASGSISLRSSSSGDEDDGLDEGVKINRKNDVSLSFALRYLQTFTKATTLSNRVRLSLSNAVPLSVSYDIEGLGFITYYLAPKIDDDEDDEEDEEEEVEENVEDMDVKEEDDEEDM</sequence>
<feature type="compositionally biased region" description="Low complexity" evidence="8">
    <location>
        <begin position="178"/>
        <end position="187"/>
    </location>
</feature>
<evidence type="ECO:0000259" key="10">
    <source>
        <dbReference type="Pfam" id="PF02747"/>
    </source>
</evidence>
<dbReference type="GO" id="GO:0006275">
    <property type="term" value="P:regulation of DNA replication"/>
    <property type="evidence" value="ECO:0007669"/>
    <property type="project" value="InterPro"/>
</dbReference>
<dbReference type="OrthoDB" id="534348at2759"/>
<dbReference type="InterPro" id="IPR046938">
    <property type="entry name" value="DNA_clamp_sf"/>
</dbReference>
<dbReference type="FunFam" id="3.70.10.10:FF:000001">
    <property type="entry name" value="Proliferating cell nuclear antigen"/>
    <property type="match status" value="1"/>
</dbReference>
<feature type="region of interest" description="Disordered" evidence="8">
    <location>
        <begin position="178"/>
        <end position="197"/>
    </location>
</feature>
<keyword evidence="5 6" id="KW-0539">Nucleus</keyword>
<dbReference type="HAMAP" id="MF_00317">
    <property type="entry name" value="DNApol_clamp_arch"/>
    <property type="match status" value="1"/>
</dbReference>
<dbReference type="GO" id="GO:0043626">
    <property type="term" value="C:PCNA complex"/>
    <property type="evidence" value="ECO:0007669"/>
    <property type="project" value="TreeGrafter"/>
</dbReference>
<comment type="subcellular location">
    <subcellularLocation>
        <location evidence="1 6">Nucleus</location>
    </subcellularLocation>
</comment>
<evidence type="ECO:0000256" key="3">
    <source>
        <dbReference type="ARBA" id="ARBA00022705"/>
    </source>
</evidence>
<comment type="caution">
    <text evidence="11">The sequence shown here is derived from an EMBL/GenBank/DDBJ whole genome shotgun (WGS) entry which is preliminary data.</text>
</comment>
<dbReference type="InterPro" id="IPR022648">
    <property type="entry name" value="Pr_cel_nuc_antig_N"/>
</dbReference>
<name>A0A8J6AVU4_9EUKA</name>
<dbReference type="PANTHER" id="PTHR11352">
    <property type="entry name" value="PROLIFERATING CELL NUCLEAR ANTIGEN"/>
    <property type="match status" value="1"/>
</dbReference>
<feature type="domain" description="Proliferating cell nuclear antigen PCNA C-terminal" evidence="10">
    <location>
        <begin position="127"/>
        <end position="257"/>
    </location>
</feature>
<dbReference type="Gene3D" id="3.70.10.10">
    <property type="match status" value="1"/>
</dbReference>
<comment type="function">
    <text evidence="6">This protein is an auxiliary protein of DNA polymerase delta and is involved in the control of eukaryotic DNA replication by increasing the polymerase's processivity during elongation of the leading strand.</text>
</comment>
<evidence type="ECO:0000313" key="11">
    <source>
        <dbReference type="EMBL" id="KAG9396061.1"/>
    </source>
</evidence>
<evidence type="ECO:0000313" key="12">
    <source>
        <dbReference type="Proteomes" id="UP000717585"/>
    </source>
</evidence>
<reference evidence="11" key="1">
    <citation type="submission" date="2021-05" db="EMBL/GenBank/DDBJ databases">
        <title>A free-living protist that lacks canonical eukaryotic 1 DNA replication and segregation systems.</title>
        <authorList>
            <person name="Salas-Leiva D.E."/>
            <person name="Tromer E.C."/>
            <person name="Curtis B.A."/>
            <person name="Jerlstrom-Hultqvist J."/>
            <person name="Kolisko M."/>
            <person name="Yi Z."/>
            <person name="Salas-Leiva J.S."/>
            <person name="Gallot-Lavallee L."/>
            <person name="Kops G.J.P.L."/>
            <person name="Archibald J.M."/>
            <person name="Simpson A.G.B."/>
            <person name="Roger A.J."/>
        </authorList>
    </citation>
    <scope>NUCLEOTIDE SEQUENCE</scope>
    <source>
        <strain evidence="11">BICM</strain>
    </source>
</reference>
<feature type="domain" description="Proliferating cell nuclear antigen PCNA N-terminal" evidence="9">
    <location>
        <begin position="1"/>
        <end position="124"/>
    </location>
</feature>
<keyword evidence="3 7" id="KW-0235">DNA replication</keyword>
<evidence type="ECO:0000256" key="8">
    <source>
        <dbReference type="SAM" id="MobiDB-lite"/>
    </source>
</evidence>
<dbReference type="Pfam" id="PF02747">
    <property type="entry name" value="PCNA_C"/>
    <property type="match status" value="1"/>
</dbReference>
<keyword evidence="12" id="KW-1185">Reference proteome</keyword>
<dbReference type="FunFam" id="3.10.150.10:FF:000006">
    <property type="entry name" value="Proliferating cell nuclear antigen"/>
    <property type="match status" value="1"/>
</dbReference>
<dbReference type="InterPro" id="IPR022649">
    <property type="entry name" value="Pr_cel_nuc_antig_C"/>
</dbReference>
<comment type="similarity">
    <text evidence="2 7">Belongs to the PCNA family.</text>
</comment>
<dbReference type="GO" id="GO:0003677">
    <property type="term" value="F:DNA binding"/>
    <property type="evidence" value="ECO:0007669"/>
    <property type="project" value="UniProtKB-KW"/>
</dbReference>
<evidence type="ECO:0000259" key="9">
    <source>
        <dbReference type="Pfam" id="PF00705"/>
    </source>
</evidence>
<dbReference type="Pfam" id="PF00705">
    <property type="entry name" value="PCNA_N"/>
    <property type="match status" value="1"/>
</dbReference>